<dbReference type="InterPro" id="IPR019405">
    <property type="entry name" value="Lactonase_7-beta_prop"/>
</dbReference>
<dbReference type="SUPFAM" id="SSF75011">
    <property type="entry name" value="3-carboxy-cis,cis-mucoante lactonizing enzyme"/>
    <property type="match status" value="1"/>
</dbReference>
<keyword evidence="3" id="KW-1185">Reference proteome</keyword>
<evidence type="ECO:0000313" key="2">
    <source>
        <dbReference type="EMBL" id="CVL07519.1"/>
    </source>
</evidence>
<accession>A0A1L7UAS7</accession>
<evidence type="ECO:0000313" key="3">
    <source>
        <dbReference type="Proteomes" id="UP000184255"/>
    </source>
</evidence>
<dbReference type="AlphaFoldDB" id="A0A1L7UAS7"/>
<comment type="similarity">
    <text evidence="1">Belongs to the cycloisomerase 2 family.</text>
</comment>
<evidence type="ECO:0000256" key="1">
    <source>
        <dbReference type="ARBA" id="ARBA00005564"/>
    </source>
</evidence>
<dbReference type="EMBL" id="FCQH01000020">
    <property type="protein sequence ID" value="CVL07519.1"/>
    <property type="molecule type" value="Genomic_DNA"/>
</dbReference>
<sequence length="369" mass="39727">MLPRNIFPLLTVSAVAEVHYLFSGFFSGSTIAGIEFDDEALSLSLVKNISSASDDGSKWIALDARKKNLYVGTTGYFQSYKINKELDLTYKNNVSLSSDCNNANFITASTKSPFAVFGTPYGGGCPTVAISVDKTGTLQKAFANATYNTKGGVHGTALSPKNDFLYSADDMGNAVWAHSYDRESGKIEEVQYLAADEGSNPRHLTVHPNGKWVYVVYEEANSIAAYKRDTKTGKLEFRNETYSLLPSGFTNSSSYWADEVLLSTPAEGSSPKYLLAATRSRKTGISGYVSAFSLDAKTGGIKEQLFLQETTNSGGSANAVSPASFSEDFFAITDSGSNFVEVWNIIGKSAAAVAHLNLDNGPANVVWYS</sequence>
<dbReference type="PANTHER" id="PTHR30344">
    <property type="entry name" value="6-PHOSPHOGLUCONOLACTONASE-RELATED"/>
    <property type="match status" value="1"/>
</dbReference>
<dbReference type="InterPro" id="IPR050282">
    <property type="entry name" value="Cycloisomerase_2"/>
</dbReference>
<dbReference type="Gene3D" id="2.130.10.10">
    <property type="entry name" value="YVTN repeat-like/Quinoprotein amine dehydrogenase"/>
    <property type="match status" value="1"/>
</dbReference>
<gene>
    <name evidence="2" type="ORF">FMAN_14409</name>
</gene>
<name>A0A1L7UAS7_FUSMA</name>
<dbReference type="GO" id="GO:0017057">
    <property type="term" value="F:6-phosphogluconolactonase activity"/>
    <property type="evidence" value="ECO:0007669"/>
    <property type="project" value="TreeGrafter"/>
</dbReference>
<reference evidence="3" key="1">
    <citation type="journal article" date="2016" name="Genome Biol. Evol.">
        <title>Comparative 'omics' of the Fusarium fujikuroi species complex highlights differences in genetic potential and metabolite synthesis.</title>
        <authorList>
            <person name="Niehaus E.-M."/>
            <person name="Muensterkoetter M."/>
            <person name="Proctor R.H."/>
            <person name="Brown D.W."/>
            <person name="Sharon A."/>
            <person name="Idan Y."/>
            <person name="Oren-Young L."/>
            <person name="Sieber C.M."/>
            <person name="Novak O."/>
            <person name="Pencik A."/>
            <person name="Tarkowska D."/>
            <person name="Hromadova K."/>
            <person name="Freeman S."/>
            <person name="Maymon M."/>
            <person name="Elazar M."/>
            <person name="Youssef S.A."/>
            <person name="El-Shabrawy E.S.M."/>
            <person name="Shalaby A.B.A."/>
            <person name="Houterman P."/>
            <person name="Brock N.L."/>
            <person name="Burkhardt I."/>
            <person name="Tsavkelova E.A."/>
            <person name="Dickschat J.S."/>
            <person name="Galuszka P."/>
            <person name="Gueldener U."/>
            <person name="Tudzynski B."/>
        </authorList>
    </citation>
    <scope>NUCLEOTIDE SEQUENCE [LARGE SCALE GENOMIC DNA]</scope>
    <source>
        <strain evidence="3">MRC7560</strain>
    </source>
</reference>
<protein>
    <submittedName>
        <fullName evidence="2">Probable carboxy-cis,cis-muconate cyclase</fullName>
    </submittedName>
</protein>
<dbReference type="Proteomes" id="UP000184255">
    <property type="component" value="Unassembled WGS sequence"/>
</dbReference>
<dbReference type="PANTHER" id="PTHR30344:SF4">
    <property type="entry name" value="CYCLASE, PUTATIVE (AFU_ORTHOLOGUE AFUA_6G11580)-RELATED"/>
    <property type="match status" value="1"/>
</dbReference>
<organism evidence="2 3">
    <name type="scientific">Fusarium mangiferae</name>
    <name type="common">Mango malformation disease fungus</name>
    <dbReference type="NCBI Taxonomy" id="192010"/>
    <lineage>
        <taxon>Eukaryota</taxon>
        <taxon>Fungi</taxon>
        <taxon>Dikarya</taxon>
        <taxon>Ascomycota</taxon>
        <taxon>Pezizomycotina</taxon>
        <taxon>Sordariomycetes</taxon>
        <taxon>Hypocreomycetidae</taxon>
        <taxon>Hypocreales</taxon>
        <taxon>Nectriaceae</taxon>
        <taxon>Fusarium</taxon>
        <taxon>Fusarium fujikuroi species complex</taxon>
    </lineage>
</organism>
<proteinExistence type="inferred from homology"/>
<dbReference type="VEuPathDB" id="FungiDB:FMAN_14409"/>
<dbReference type="InterPro" id="IPR015943">
    <property type="entry name" value="WD40/YVTN_repeat-like_dom_sf"/>
</dbReference>
<dbReference type="GeneID" id="65093656"/>
<dbReference type="RefSeq" id="XP_041690513.1">
    <property type="nucleotide sequence ID" value="XM_041825098.1"/>
</dbReference>
<comment type="caution">
    <text evidence="2">The sequence shown here is derived from an EMBL/GenBank/DDBJ whole genome shotgun (WGS) entry which is preliminary data.</text>
</comment>
<dbReference type="Pfam" id="PF10282">
    <property type="entry name" value="Lactonase"/>
    <property type="match status" value="1"/>
</dbReference>